<sequence>MEQFISTVQWSFFLKVAAVLILGYVIILNLSLIKRLLTGRESSNLRLLRFGRGLRVGYELVAVVILIVLYLRINVVTHGVVLAVVVALAWSPIRNLLNGRFLRLTTHLKKGQEVFFEGQEAIVRSLGPLAAVLQTNVGTQIVDYTKLREHGLTLVSGNQLSNFLELTVNPDEEKERLNATLDQLLLNCPYLDWSYRPEIESPATEGAEMYVKVLLVDERYTNGFRSLLGEWGYNTSTFPAK</sequence>
<comment type="caution">
    <text evidence="2">The sequence shown here is derived from an EMBL/GenBank/DDBJ whole genome shotgun (WGS) entry which is preliminary data.</text>
</comment>
<feature type="transmembrane region" description="Helical" evidence="1">
    <location>
        <begin position="12"/>
        <end position="33"/>
    </location>
</feature>
<dbReference type="EMBL" id="JAATJH010000004">
    <property type="protein sequence ID" value="NJC27068.1"/>
    <property type="molecule type" value="Genomic_DNA"/>
</dbReference>
<keyword evidence="1" id="KW-1133">Transmembrane helix</keyword>
<evidence type="ECO:0000313" key="3">
    <source>
        <dbReference type="Proteomes" id="UP000770785"/>
    </source>
</evidence>
<dbReference type="RefSeq" id="WP_168037831.1">
    <property type="nucleotide sequence ID" value="NZ_JAATJH010000004.1"/>
</dbReference>
<organism evidence="2 3">
    <name type="scientific">Neolewinella antarctica</name>
    <dbReference type="NCBI Taxonomy" id="442734"/>
    <lineage>
        <taxon>Bacteria</taxon>
        <taxon>Pseudomonadati</taxon>
        <taxon>Bacteroidota</taxon>
        <taxon>Saprospiria</taxon>
        <taxon>Saprospirales</taxon>
        <taxon>Lewinellaceae</taxon>
        <taxon>Neolewinella</taxon>
    </lineage>
</organism>
<gene>
    <name evidence="2" type="ORF">GGR27_002581</name>
</gene>
<reference evidence="2 3" key="1">
    <citation type="submission" date="2020-03" db="EMBL/GenBank/DDBJ databases">
        <title>Genomic Encyclopedia of Type Strains, Phase IV (KMG-IV): sequencing the most valuable type-strain genomes for metagenomic binning, comparative biology and taxonomic classification.</title>
        <authorList>
            <person name="Goeker M."/>
        </authorList>
    </citation>
    <scope>NUCLEOTIDE SEQUENCE [LARGE SCALE GENOMIC DNA]</scope>
    <source>
        <strain evidence="2 3">DSM 105096</strain>
    </source>
</reference>
<dbReference type="Proteomes" id="UP000770785">
    <property type="component" value="Unassembled WGS sequence"/>
</dbReference>
<proteinExistence type="predicted"/>
<feature type="transmembrane region" description="Helical" evidence="1">
    <location>
        <begin position="54"/>
        <end position="73"/>
    </location>
</feature>
<accession>A0ABX0XCQ9</accession>
<evidence type="ECO:0000256" key="1">
    <source>
        <dbReference type="SAM" id="Phobius"/>
    </source>
</evidence>
<keyword evidence="3" id="KW-1185">Reference proteome</keyword>
<keyword evidence="1" id="KW-0472">Membrane</keyword>
<keyword evidence="1" id="KW-0812">Transmembrane</keyword>
<evidence type="ECO:0000313" key="2">
    <source>
        <dbReference type="EMBL" id="NJC27068.1"/>
    </source>
</evidence>
<protein>
    <submittedName>
        <fullName evidence="2">Uncharacterized protein</fullName>
    </submittedName>
</protein>
<feature type="transmembrane region" description="Helical" evidence="1">
    <location>
        <begin position="79"/>
        <end position="97"/>
    </location>
</feature>
<name>A0ABX0XCQ9_9BACT</name>